<keyword evidence="2" id="KW-0184">Conjugation</keyword>
<comment type="similarity">
    <text evidence="1">Belongs to the MobA/MobL family.</text>
</comment>
<keyword evidence="7" id="KW-1185">Reference proteome</keyword>
<feature type="region of interest" description="Disordered" evidence="4">
    <location>
        <begin position="461"/>
        <end position="481"/>
    </location>
</feature>
<evidence type="ECO:0000313" key="7">
    <source>
        <dbReference type="Proteomes" id="UP000784128"/>
    </source>
</evidence>
<gene>
    <name evidence="6" type="ORF">KJB30_17700</name>
</gene>
<proteinExistence type="inferred from homology"/>
<evidence type="ECO:0000259" key="5">
    <source>
        <dbReference type="Pfam" id="PF03389"/>
    </source>
</evidence>
<evidence type="ECO:0000256" key="2">
    <source>
        <dbReference type="ARBA" id="ARBA00022971"/>
    </source>
</evidence>
<dbReference type="NCBIfam" id="NF041496">
    <property type="entry name" value="MobQ"/>
    <property type="match status" value="1"/>
</dbReference>
<sequence length="481" mass="54082">MAIYHQAINIIDRKSGRSAVAAAAYRAGEKIDDERTGEIHDYSRKRGIVHSELILPGGGTEDRATYWNRVEKHHKRGDAILAREVEIAIPAELDERQRQCLASKFNRELADKYSVAADLNIHKPHRAKADTRNHHAHIMLSACYTAEDGTLGKKAVELDPIHCQRNKLENMAEWTRKRWAELANEALRNAGLRERIDHRSLEAQREDALFCAENAKVITNSPTFKAEQIKKAAMLDRPATIHLGPSATAMERRGEPTDRGNYNRRVLAQIGERDTLKDEQIEIEKRLAEINREMQDLLKEIEADLLDQAKQVEAARLAAELEKTRLERQKSVSVSRPIVTEGNGQSEALPTEKKTNLPPQQPAVAVGVIPQPELKAPAPTIADLPAAVLYRLYEISQKIVKLVLHLNNGFVSPEKFNTIIDELELNMKTILKPYPGTKVCLDYEKAIMTINGHDITATVAKLPPEQPQPQPPKSPQQGRKR</sequence>
<keyword evidence="3" id="KW-0175">Coiled coil</keyword>
<evidence type="ECO:0000313" key="6">
    <source>
        <dbReference type="EMBL" id="MBT1073618.1"/>
    </source>
</evidence>
<comment type="caution">
    <text evidence="6">The sequence shown here is derived from an EMBL/GenBank/DDBJ whole genome shotgun (WGS) entry which is preliminary data.</text>
</comment>
<dbReference type="Proteomes" id="UP000784128">
    <property type="component" value="Unassembled WGS sequence"/>
</dbReference>
<name>A0ABS5UDA2_9BACT</name>
<evidence type="ECO:0000256" key="3">
    <source>
        <dbReference type="SAM" id="Coils"/>
    </source>
</evidence>
<feature type="domain" description="MobA/MobL protein" evidence="5">
    <location>
        <begin position="17"/>
        <end position="205"/>
    </location>
</feature>
<feature type="coiled-coil region" evidence="3">
    <location>
        <begin position="273"/>
        <end position="329"/>
    </location>
</feature>
<dbReference type="InterPro" id="IPR005053">
    <property type="entry name" value="MobA_MobL"/>
</dbReference>
<accession>A0ABS5UDA2</accession>
<dbReference type="EMBL" id="JAHDYS010000031">
    <property type="protein sequence ID" value="MBT1073618.1"/>
    <property type="molecule type" value="Genomic_DNA"/>
</dbReference>
<dbReference type="Pfam" id="PF03389">
    <property type="entry name" value="MobA_MobL"/>
    <property type="match status" value="1"/>
</dbReference>
<organism evidence="6 7">
    <name type="scientific">Pelotalea chapellei</name>
    <dbReference type="NCBI Taxonomy" id="44671"/>
    <lineage>
        <taxon>Bacteria</taxon>
        <taxon>Pseudomonadati</taxon>
        <taxon>Thermodesulfobacteriota</taxon>
        <taxon>Desulfuromonadia</taxon>
        <taxon>Geobacterales</taxon>
        <taxon>Geobacteraceae</taxon>
        <taxon>Pelotalea</taxon>
    </lineage>
</organism>
<evidence type="ECO:0000256" key="4">
    <source>
        <dbReference type="SAM" id="MobiDB-lite"/>
    </source>
</evidence>
<evidence type="ECO:0000256" key="1">
    <source>
        <dbReference type="ARBA" id="ARBA00010873"/>
    </source>
</evidence>
<feature type="region of interest" description="Disordered" evidence="4">
    <location>
        <begin position="339"/>
        <end position="359"/>
    </location>
</feature>
<dbReference type="RefSeq" id="WP_214301702.1">
    <property type="nucleotide sequence ID" value="NZ_JAHDYS010000031.1"/>
</dbReference>
<feature type="compositionally biased region" description="Pro residues" evidence="4">
    <location>
        <begin position="464"/>
        <end position="474"/>
    </location>
</feature>
<protein>
    <submittedName>
        <fullName evidence="6">MobA/MobL family protein</fullName>
    </submittedName>
</protein>
<reference evidence="6 7" key="1">
    <citation type="submission" date="2021-05" db="EMBL/GenBank/DDBJ databases">
        <title>The draft genome of Geobacter chapellei DSM 13688.</title>
        <authorList>
            <person name="Xu Z."/>
            <person name="Masuda Y."/>
            <person name="Itoh H."/>
            <person name="Senoo K."/>
        </authorList>
    </citation>
    <scope>NUCLEOTIDE SEQUENCE [LARGE SCALE GENOMIC DNA]</scope>
    <source>
        <strain evidence="6 7">DSM 13688</strain>
    </source>
</reference>
<dbReference type="Gene3D" id="3.30.930.30">
    <property type="match status" value="1"/>
</dbReference>